<organism evidence="1 2">
    <name type="scientific">Pseudomonas abietaniphila</name>
    <dbReference type="NCBI Taxonomy" id="89065"/>
    <lineage>
        <taxon>Bacteria</taxon>
        <taxon>Pseudomonadati</taxon>
        <taxon>Pseudomonadota</taxon>
        <taxon>Gammaproteobacteria</taxon>
        <taxon>Pseudomonadales</taxon>
        <taxon>Pseudomonadaceae</taxon>
        <taxon>Pseudomonas</taxon>
    </lineage>
</organism>
<evidence type="ECO:0000313" key="2">
    <source>
        <dbReference type="Proteomes" id="UP000182894"/>
    </source>
</evidence>
<proteinExistence type="predicted"/>
<sequence length="33" mass="3632">MISSKPLFSSRAKSVAFSGRYPSVSFNLDTYST</sequence>
<evidence type="ECO:0000313" key="1">
    <source>
        <dbReference type="EMBL" id="SDG10365.1"/>
    </source>
</evidence>
<dbReference type="AlphaFoldDB" id="A0A1G7RI91"/>
<protein>
    <submittedName>
        <fullName evidence="1">Uncharacterized protein</fullName>
    </submittedName>
</protein>
<reference evidence="2" key="1">
    <citation type="submission" date="2016-10" db="EMBL/GenBank/DDBJ databases">
        <authorList>
            <person name="Varghese N."/>
            <person name="Submissions S."/>
        </authorList>
    </citation>
    <scope>NUCLEOTIDE SEQUENCE [LARGE SCALE GENOMIC DNA]</scope>
    <source>
        <strain evidence="2">ATCC 700689</strain>
    </source>
</reference>
<name>A0A1G7RI91_9PSED</name>
<dbReference type="Proteomes" id="UP000182894">
    <property type="component" value="Unassembled WGS sequence"/>
</dbReference>
<dbReference type="EMBL" id="FNCO01000001">
    <property type="protein sequence ID" value="SDG10365.1"/>
    <property type="molecule type" value="Genomic_DNA"/>
</dbReference>
<keyword evidence="2" id="KW-1185">Reference proteome</keyword>
<accession>A0A1G7RI91</accession>
<dbReference type="STRING" id="89065.SAMN05216605_101151"/>
<gene>
    <name evidence="1" type="ORF">SAMN05216605_101151</name>
</gene>